<evidence type="ECO:0000313" key="2">
    <source>
        <dbReference type="EMBL" id="CAI4033216.1"/>
    </source>
</evidence>
<keyword evidence="3" id="KW-1185">Reference proteome</keyword>
<keyword evidence="1" id="KW-0732">Signal</keyword>
<sequence length="201" mass="21721">MIRIVLLILVFAVSIASPAALVAADKPSKKGASVKDVKSMPEQQQIALALSAAPAHIAKDAAVMVYGEDGKLKEVKAGTNGFTCIPTVMNLPEPDPMCMDAAVHQWMTDLMNNAPKPSNTVPGIAYMARGGSHFEKSGKIVMNREDGTKVVKEPPHWMIMWPFDAAATKLPTAPNPSGVYIMFEGTPYAHLMVYQDPKKMK</sequence>
<dbReference type="AlphaFoldDB" id="A0AA86N2C1"/>
<dbReference type="KEGG" id="nti:DNFV4_03650"/>
<feature type="chain" id="PRO_5041729336" description="Lipoprotein" evidence="1">
    <location>
        <begin position="20"/>
        <end position="201"/>
    </location>
</feature>
<evidence type="ECO:0000313" key="3">
    <source>
        <dbReference type="Proteomes" id="UP001179121"/>
    </source>
</evidence>
<evidence type="ECO:0008006" key="4">
    <source>
        <dbReference type="Google" id="ProtNLM"/>
    </source>
</evidence>
<dbReference type="EMBL" id="OX365700">
    <property type="protein sequence ID" value="CAI4033216.1"/>
    <property type="molecule type" value="Genomic_DNA"/>
</dbReference>
<dbReference type="RefSeq" id="WP_289270239.1">
    <property type="nucleotide sequence ID" value="NZ_OX365700.1"/>
</dbReference>
<organism evidence="2 3">
    <name type="scientific">Nitrospira tepida</name>
    <dbReference type="NCBI Taxonomy" id="2973512"/>
    <lineage>
        <taxon>Bacteria</taxon>
        <taxon>Pseudomonadati</taxon>
        <taxon>Nitrospirota</taxon>
        <taxon>Nitrospiria</taxon>
        <taxon>Nitrospirales</taxon>
        <taxon>Nitrospiraceae</taxon>
        <taxon>Nitrospira</taxon>
    </lineage>
</organism>
<proteinExistence type="predicted"/>
<name>A0AA86N2C1_9BACT</name>
<accession>A0AA86N2C1</accession>
<gene>
    <name evidence="2" type="ORF">DNFV4_03650</name>
</gene>
<protein>
    <recommendedName>
        <fullName evidence="4">Lipoprotein</fullName>
    </recommendedName>
</protein>
<reference evidence="2" key="1">
    <citation type="submission" date="2022-10" db="EMBL/GenBank/DDBJ databases">
        <authorList>
            <person name="Koch H."/>
        </authorList>
    </citation>
    <scope>NUCLEOTIDE SEQUENCE</scope>
    <source>
        <strain evidence="2">DNF</strain>
    </source>
</reference>
<feature type="signal peptide" evidence="1">
    <location>
        <begin position="1"/>
        <end position="19"/>
    </location>
</feature>
<dbReference type="Proteomes" id="UP001179121">
    <property type="component" value="Chromosome"/>
</dbReference>
<evidence type="ECO:0000256" key="1">
    <source>
        <dbReference type="SAM" id="SignalP"/>
    </source>
</evidence>